<dbReference type="EMBL" id="MDYQ01000074">
    <property type="protein sequence ID" value="PRP83879.1"/>
    <property type="molecule type" value="Genomic_DNA"/>
</dbReference>
<dbReference type="InParanoid" id="A0A2P6NIX0"/>
<keyword evidence="3" id="KW-1185">Reference proteome</keyword>
<reference evidence="2 3" key="1">
    <citation type="journal article" date="2018" name="Genome Biol. Evol.">
        <title>Multiple Roots of Fruiting Body Formation in Amoebozoa.</title>
        <authorList>
            <person name="Hillmann F."/>
            <person name="Forbes G."/>
            <person name="Novohradska S."/>
            <person name="Ferling I."/>
            <person name="Riege K."/>
            <person name="Groth M."/>
            <person name="Westermann M."/>
            <person name="Marz M."/>
            <person name="Spaller T."/>
            <person name="Winckler T."/>
            <person name="Schaap P."/>
            <person name="Glockner G."/>
        </authorList>
    </citation>
    <scope>NUCLEOTIDE SEQUENCE [LARGE SCALE GENOMIC DNA]</scope>
    <source>
        <strain evidence="2 3">Jena</strain>
    </source>
</reference>
<evidence type="ECO:0000256" key="1">
    <source>
        <dbReference type="SAM" id="MobiDB-lite"/>
    </source>
</evidence>
<evidence type="ECO:0000313" key="2">
    <source>
        <dbReference type="EMBL" id="PRP83879.1"/>
    </source>
</evidence>
<feature type="compositionally biased region" description="Basic and acidic residues" evidence="1">
    <location>
        <begin position="1"/>
        <end position="20"/>
    </location>
</feature>
<dbReference type="Proteomes" id="UP000241769">
    <property type="component" value="Unassembled WGS sequence"/>
</dbReference>
<gene>
    <name evidence="2" type="ORF">PROFUN_08910</name>
</gene>
<name>A0A2P6NIX0_9EUKA</name>
<proteinExistence type="predicted"/>
<comment type="caution">
    <text evidence="2">The sequence shown here is derived from an EMBL/GenBank/DDBJ whole genome shotgun (WGS) entry which is preliminary data.</text>
</comment>
<feature type="region of interest" description="Disordered" evidence="1">
    <location>
        <begin position="1"/>
        <end position="48"/>
    </location>
</feature>
<sequence length="153" mass="18192">MTLEEPKITHRKRETEHETTPQEDVIPVPSIDEQFDSAPLPSHSDTSDTSLAREFAASLQRFGIDPKIVSRFETQEFDRGWDFKEVEPDVIDRQRKEANMFARCVELEEQLEHITIESVRRRHEEEIENLRFELDNIWKERRTTGLPEEEEEQ</sequence>
<organism evidence="2 3">
    <name type="scientific">Planoprotostelium fungivorum</name>
    <dbReference type="NCBI Taxonomy" id="1890364"/>
    <lineage>
        <taxon>Eukaryota</taxon>
        <taxon>Amoebozoa</taxon>
        <taxon>Evosea</taxon>
        <taxon>Variosea</taxon>
        <taxon>Cavosteliida</taxon>
        <taxon>Cavosteliaceae</taxon>
        <taxon>Planoprotostelium</taxon>
    </lineage>
</organism>
<accession>A0A2P6NIX0</accession>
<dbReference type="AlphaFoldDB" id="A0A2P6NIX0"/>
<evidence type="ECO:0000313" key="3">
    <source>
        <dbReference type="Proteomes" id="UP000241769"/>
    </source>
</evidence>
<protein>
    <submittedName>
        <fullName evidence="2">Uncharacterized protein</fullName>
    </submittedName>
</protein>